<evidence type="ECO:0000313" key="2">
    <source>
        <dbReference type="Proteomes" id="UP001652620"/>
    </source>
</evidence>
<proteinExistence type="predicted"/>
<gene>
    <name evidence="3" type="primary">LOC125777325</name>
</gene>
<protein>
    <submittedName>
        <fullName evidence="3">Uncharacterized protein LOC125777325</fullName>
    </submittedName>
</protein>
<sequence length="166" mass="19832">MKFFNLNFIYLLSLRMNIFPVVLILFAVRFLAVLSDETRLFTCDFDLVTPDGKGYTSPLSPQFLSRKCVAIYDKRFTDRTTYDMYLEEARAFKEYLMAIESYEARKSGKELCANKEYALDIWERQFFYKQVDLCDCYKKNNQETFLKCLTDKRRELANIINTSEYY</sequence>
<evidence type="ECO:0000313" key="3">
    <source>
        <dbReference type="RefSeq" id="XP_049307796.1"/>
    </source>
</evidence>
<keyword evidence="2" id="KW-1185">Reference proteome</keyword>
<accession>A0ABM3JEZ3</accession>
<dbReference type="RefSeq" id="XP_049307796.1">
    <property type="nucleotide sequence ID" value="XM_049451839.1"/>
</dbReference>
<dbReference type="GeneID" id="125777325"/>
<organism evidence="2 3">
    <name type="scientific">Bactrocera dorsalis</name>
    <name type="common">Oriental fruit fly</name>
    <name type="synonym">Dacus dorsalis</name>
    <dbReference type="NCBI Taxonomy" id="27457"/>
    <lineage>
        <taxon>Eukaryota</taxon>
        <taxon>Metazoa</taxon>
        <taxon>Ecdysozoa</taxon>
        <taxon>Arthropoda</taxon>
        <taxon>Hexapoda</taxon>
        <taxon>Insecta</taxon>
        <taxon>Pterygota</taxon>
        <taxon>Neoptera</taxon>
        <taxon>Endopterygota</taxon>
        <taxon>Diptera</taxon>
        <taxon>Brachycera</taxon>
        <taxon>Muscomorpha</taxon>
        <taxon>Tephritoidea</taxon>
        <taxon>Tephritidae</taxon>
        <taxon>Bactrocera</taxon>
        <taxon>Bactrocera</taxon>
    </lineage>
</organism>
<keyword evidence="1" id="KW-1133">Transmembrane helix</keyword>
<name>A0ABM3JEZ3_BACDO</name>
<keyword evidence="1" id="KW-0812">Transmembrane</keyword>
<reference evidence="3" key="1">
    <citation type="submission" date="2025-08" db="UniProtKB">
        <authorList>
            <consortium name="RefSeq"/>
        </authorList>
    </citation>
    <scope>IDENTIFICATION</scope>
    <source>
        <tissue evidence="3">Adult</tissue>
    </source>
</reference>
<evidence type="ECO:0000256" key="1">
    <source>
        <dbReference type="SAM" id="Phobius"/>
    </source>
</evidence>
<dbReference type="Proteomes" id="UP001652620">
    <property type="component" value="Chromosome 3"/>
</dbReference>
<keyword evidence="1" id="KW-0472">Membrane</keyword>
<feature type="transmembrane region" description="Helical" evidence="1">
    <location>
        <begin position="12"/>
        <end position="32"/>
    </location>
</feature>